<dbReference type="AlphaFoldDB" id="A0A4P9UK77"/>
<dbReference type="GO" id="GO:0019491">
    <property type="term" value="P:ectoine biosynthetic process"/>
    <property type="evidence" value="ECO:0007669"/>
    <property type="project" value="UniProtKB-UniPathway"/>
</dbReference>
<dbReference type="NCBIfam" id="TIGR02406">
    <property type="entry name" value="ectoine_EctA"/>
    <property type="match status" value="1"/>
</dbReference>
<evidence type="ECO:0000256" key="6">
    <source>
        <dbReference type="ARBA" id="ARBA00023315"/>
    </source>
</evidence>
<evidence type="ECO:0000259" key="9">
    <source>
        <dbReference type="PROSITE" id="PS51186"/>
    </source>
</evidence>
<keyword evidence="11" id="KW-1185">Reference proteome</keyword>
<organism evidence="10 11">
    <name type="scientific">Methylotuvimicrobium buryatense</name>
    <name type="common">Methylomicrobium buryatense</name>
    <dbReference type="NCBI Taxonomy" id="95641"/>
    <lineage>
        <taxon>Bacteria</taxon>
        <taxon>Pseudomonadati</taxon>
        <taxon>Pseudomonadota</taxon>
        <taxon>Gammaproteobacteria</taxon>
        <taxon>Methylococcales</taxon>
        <taxon>Methylococcaceae</taxon>
        <taxon>Methylotuvimicrobium</taxon>
    </lineage>
</organism>
<evidence type="ECO:0000313" key="11">
    <source>
        <dbReference type="Proteomes" id="UP000305881"/>
    </source>
</evidence>
<dbReference type="STRING" id="675511.GCA_000341735_02285"/>
<keyword evidence="6 8" id="KW-0012">Acyltransferase</keyword>
<dbReference type="PROSITE" id="PS51186">
    <property type="entry name" value="GNAT"/>
    <property type="match status" value="1"/>
</dbReference>
<keyword evidence="5 8" id="KW-0808">Transferase</keyword>
<dbReference type="SUPFAM" id="SSF55729">
    <property type="entry name" value="Acyl-CoA N-acyltransferases (Nat)"/>
    <property type="match status" value="1"/>
</dbReference>
<feature type="domain" description="N-acetyltransferase" evidence="9">
    <location>
        <begin position="5"/>
        <end position="164"/>
    </location>
</feature>
<name>A0A4P9UK77_METBY</name>
<dbReference type="InterPro" id="IPR012772">
    <property type="entry name" value="Ectoine_EctA"/>
</dbReference>
<dbReference type="OrthoDB" id="2436196at2"/>
<comment type="catalytic activity">
    <reaction evidence="7 8">
        <text>L-2,4-diaminobutanoate + acetyl-CoA = (2S)-4-acetamido-2-aminobutanoate + CoA + H(+)</text>
        <dbReference type="Rhea" id="RHEA:16901"/>
        <dbReference type="ChEBI" id="CHEBI:15378"/>
        <dbReference type="ChEBI" id="CHEBI:57287"/>
        <dbReference type="ChEBI" id="CHEBI:57288"/>
        <dbReference type="ChEBI" id="CHEBI:58761"/>
        <dbReference type="ChEBI" id="CHEBI:58929"/>
        <dbReference type="EC" id="2.3.1.178"/>
    </reaction>
</comment>
<sequence length="164" mass="18069">MLKTLDLRIPTSEDGMAVHRLVAQCPPLDPNSIYCNLLQCSHFADTSVAASHQGDLVGFVSGYLIPSSTDTLFIWQVAVGESARGQGLAGKMLRHLLTRPQCAKVSFVETTINPPNRASWALFERLAKQLNAELVSSTLFDRDRHFDGQHDSEMLVKIGPFNMA</sequence>
<comment type="pathway">
    <text evidence="1 8">Amine and polyamine biosynthesis; ectoine biosynthesis; L-ectoine from L-aspartate 4-semialdehyde: step 2/3.</text>
</comment>
<comment type="similarity">
    <text evidence="2 8">Belongs to the acetyltransferase family. EctA subfamily.</text>
</comment>
<dbReference type="EMBL" id="CP035467">
    <property type="protein sequence ID" value="QCW81437.1"/>
    <property type="molecule type" value="Genomic_DNA"/>
</dbReference>
<evidence type="ECO:0000256" key="8">
    <source>
        <dbReference type="RuleBase" id="RU365045"/>
    </source>
</evidence>
<evidence type="ECO:0000256" key="3">
    <source>
        <dbReference type="ARBA" id="ARBA00012355"/>
    </source>
</evidence>
<dbReference type="InterPro" id="IPR000182">
    <property type="entry name" value="GNAT_dom"/>
</dbReference>
<evidence type="ECO:0000256" key="4">
    <source>
        <dbReference type="ARBA" id="ARBA00017935"/>
    </source>
</evidence>
<dbReference type="Pfam" id="PF00583">
    <property type="entry name" value="Acetyltransf_1"/>
    <property type="match status" value="1"/>
</dbReference>
<dbReference type="UniPathway" id="UPA00067">
    <property type="reaction ID" value="UER00122"/>
</dbReference>
<evidence type="ECO:0000256" key="7">
    <source>
        <dbReference type="ARBA" id="ARBA00048924"/>
    </source>
</evidence>
<dbReference type="Gene3D" id="3.40.630.30">
    <property type="match status" value="1"/>
</dbReference>
<dbReference type="Proteomes" id="UP000305881">
    <property type="component" value="Chromosome"/>
</dbReference>
<dbReference type="KEGG" id="mbur:EQU24_03610"/>
<evidence type="ECO:0000256" key="1">
    <source>
        <dbReference type="ARBA" id="ARBA00004978"/>
    </source>
</evidence>
<comment type="function">
    <text evidence="8">Catalyzes the acetylation of L-2,4-diaminobutyrate (DABA) to gamma-N-acetyl-alpha,gamma-diaminobutyric acid (ADABA) with acetyl coenzyme A.</text>
</comment>
<evidence type="ECO:0000256" key="5">
    <source>
        <dbReference type="ARBA" id="ARBA00022679"/>
    </source>
</evidence>
<dbReference type="EC" id="2.3.1.178" evidence="3 8"/>
<dbReference type="InterPro" id="IPR016181">
    <property type="entry name" value="Acyl_CoA_acyltransferase"/>
</dbReference>
<proteinExistence type="inferred from homology"/>
<evidence type="ECO:0000313" key="10">
    <source>
        <dbReference type="EMBL" id="QCW81437.1"/>
    </source>
</evidence>
<gene>
    <name evidence="8 10" type="primary">ectA</name>
    <name evidence="10" type="ORF">EQU24_03610</name>
</gene>
<reference evidence="11" key="1">
    <citation type="journal article" date="2019" name="J. Bacteriol.">
        <title>A Mutagenic Screen Identifies a TonB-Dependent Receptor Required for the Lanthanide Metal Switch in the Type I Methanotroph 'Methylotuvimicrobium buryatense' 5GB1C.</title>
        <authorList>
            <person name="Groom J.D."/>
            <person name="Ford S.M."/>
            <person name="Pesesky M.W."/>
            <person name="Lidstrom M.E."/>
        </authorList>
    </citation>
    <scope>NUCLEOTIDE SEQUENCE [LARGE SCALE GENOMIC DNA]</scope>
    <source>
        <strain evidence="11">5GB1C</strain>
    </source>
</reference>
<dbReference type="RefSeq" id="WP_017840806.1">
    <property type="nucleotide sequence ID" value="NZ_CP035467.1"/>
</dbReference>
<accession>A0A4P9UK77</accession>
<protein>
    <recommendedName>
        <fullName evidence="4 8">L-2,4-diaminobutyric acid acetyltransferase</fullName>
        <shortName evidence="8">DABA acetyltransferase</shortName>
        <ecNumber evidence="3 8">2.3.1.178</ecNumber>
    </recommendedName>
</protein>
<evidence type="ECO:0000256" key="2">
    <source>
        <dbReference type="ARBA" id="ARBA00010712"/>
    </source>
</evidence>
<dbReference type="GO" id="GO:0033816">
    <property type="term" value="F:diaminobutyrate acetyltransferase activity"/>
    <property type="evidence" value="ECO:0007669"/>
    <property type="project" value="UniProtKB-EC"/>
</dbReference>
<dbReference type="CDD" id="cd04301">
    <property type="entry name" value="NAT_SF"/>
    <property type="match status" value="1"/>
</dbReference>